<reference evidence="2" key="2">
    <citation type="journal article" date="2015" name="Data Brief">
        <title>Shoot transcriptome of the giant reed, Arundo donax.</title>
        <authorList>
            <person name="Barrero R.A."/>
            <person name="Guerrero F.D."/>
            <person name="Moolhuijzen P."/>
            <person name="Goolsby J.A."/>
            <person name="Tidwell J."/>
            <person name="Bellgard S.E."/>
            <person name="Bellgard M.I."/>
        </authorList>
    </citation>
    <scope>NUCLEOTIDE SEQUENCE</scope>
    <source>
        <tissue evidence="2">Shoot tissue taken approximately 20 cm above the soil surface</tissue>
    </source>
</reference>
<feature type="compositionally biased region" description="Basic and acidic residues" evidence="1">
    <location>
        <begin position="29"/>
        <end position="38"/>
    </location>
</feature>
<evidence type="ECO:0000256" key="1">
    <source>
        <dbReference type="SAM" id="MobiDB-lite"/>
    </source>
</evidence>
<dbReference type="EMBL" id="GBRH01258451">
    <property type="protein sequence ID" value="JAD39444.1"/>
    <property type="molecule type" value="Transcribed_RNA"/>
</dbReference>
<evidence type="ECO:0000313" key="2">
    <source>
        <dbReference type="EMBL" id="JAD39444.1"/>
    </source>
</evidence>
<proteinExistence type="predicted"/>
<sequence>MEGSCRKLQGVKSSLGKGLRSASGNTTAEGRRLTHKTDGVNYRNKMGFHGTPISQEPNVGPYLSLLSAPLYLKAINSADIFLL</sequence>
<feature type="region of interest" description="Disordered" evidence="1">
    <location>
        <begin position="1"/>
        <end position="43"/>
    </location>
</feature>
<name>A0A0A8ZJ76_ARUDO</name>
<reference evidence="2" key="1">
    <citation type="submission" date="2014-09" db="EMBL/GenBank/DDBJ databases">
        <authorList>
            <person name="Magalhaes I.L.F."/>
            <person name="Oliveira U."/>
            <person name="Santos F.R."/>
            <person name="Vidigal T.H.D.A."/>
            <person name="Brescovit A.D."/>
            <person name="Santos A.J."/>
        </authorList>
    </citation>
    <scope>NUCLEOTIDE SEQUENCE</scope>
    <source>
        <tissue evidence="2">Shoot tissue taken approximately 20 cm above the soil surface</tissue>
    </source>
</reference>
<organism evidence="2">
    <name type="scientific">Arundo donax</name>
    <name type="common">Giant reed</name>
    <name type="synonym">Donax arundinaceus</name>
    <dbReference type="NCBI Taxonomy" id="35708"/>
    <lineage>
        <taxon>Eukaryota</taxon>
        <taxon>Viridiplantae</taxon>
        <taxon>Streptophyta</taxon>
        <taxon>Embryophyta</taxon>
        <taxon>Tracheophyta</taxon>
        <taxon>Spermatophyta</taxon>
        <taxon>Magnoliopsida</taxon>
        <taxon>Liliopsida</taxon>
        <taxon>Poales</taxon>
        <taxon>Poaceae</taxon>
        <taxon>PACMAD clade</taxon>
        <taxon>Arundinoideae</taxon>
        <taxon>Arundineae</taxon>
        <taxon>Arundo</taxon>
    </lineage>
</organism>
<dbReference type="AlphaFoldDB" id="A0A0A8ZJ76"/>
<accession>A0A0A8ZJ76</accession>
<protein>
    <submittedName>
        <fullName evidence="2">Uncharacterized protein</fullName>
    </submittedName>
</protein>